<gene>
    <name evidence="3" type="ORF">QCA50_011202</name>
    <name evidence="2" type="ORF">QCA50_020379</name>
</gene>
<feature type="compositionally biased region" description="Polar residues" evidence="1">
    <location>
        <begin position="253"/>
        <end position="267"/>
    </location>
</feature>
<organism evidence="2 4">
    <name type="scientific">Cerrena zonata</name>
    <dbReference type="NCBI Taxonomy" id="2478898"/>
    <lineage>
        <taxon>Eukaryota</taxon>
        <taxon>Fungi</taxon>
        <taxon>Dikarya</taxon>
        <taxon>Basidiomycota</taxon>
        <taxon>Agaricomycotina</taxon>
        <taxon>Agaricomycetes</taxon>
        <taxon>Polyporales</taxon>
        <taxon>Cerrenaceae</taxon>
        <taxon>Cerrena</taxon>
    </lineage>
</organism>
<dbReference type="EMBL" id="JASBNA010000019">
    <property type="protein sequence ID" value="KAK7685855.1"/>
    <property type="molecule type" value="Genomic_DNA"/>
</dbReference>
<dbReference type="EMBL" id="JASBNA010000109">
    <property type="protein sequence ID" value="KAK7676636.1"/>
    <property type="molecule type" value="Genomic_DNA"/>
</dbReference>
<name>A0AAW0FH68_9APHY</name>
<dbReference type="AlphaFoldDB" id="A0AAW0FH68"/>
<feature type="compositionally biased region" description="Low complexity" evidence="1">
    <location>
        <begin position="231"/>
        <end position="252"/>
    </location>
</feature>
<feature type="region of interest" description="Disordered" evidence="1">
    <location>
        <begin position="227"/>
        <end position="286"/>
    </location>
</feature>
<evidence type="ECO:0000313" key="2">
    <source>
        <dbReference type="EMBL" id="KAK7676636.1"/>
    </source>
</evidence>
<feature type="compositionally biased region" description="Polar residues" evidence="1">
    <location>
        <begin position="141"/>
        <end position="160"/>
    </location>
</feature>
<feature type="compositionally biased region" description="Polar residues" evidence="1">
    <location>
        <begin position="51"/>
        <end position="64"/>
    </location>
</feature>
<keyword evidence="4" id="KW-1185">Reference proteome</keyword>
<feature type="region of interest" description="Disordered" evidence="1">
    <location>
        <begin position="51"/>
        <end position="110"/>
    </location>
</feature>
<evidence type="ECO:0000313" key="4">
    <source>
        <dbReference type="Proteomes" id="UP001385951"/>
    </source>
</evidence>
<comment type="caution">
    <text evidence="2">The sequence shown here is derived from an EMBL/GenBank/DDBJ whole genome shotgun (WGS) entry which is preliminary data.</text>
</comment>
<evidence type="ECO:0000256" key="1">
    <source>
        <dbReference type="SAM" id="MobiDB-lite"/>
    </source>
</evidence>
<evidence type="ECO:0000313" key="3">
    <source>
        <dbReference type="EMBL" id="KAK7685855.1"/>
    </source>
</evidence>
<dbReference type="Proteomes" id="UP001385951">
    <property type="component" value="Unassembled WGS sequence"/>
</dbReference>
<accession>A0AAW0FH68</accession>
<reference evidence="2 4" key="1">
    <citation type="submission" date="2022-09" db="EMBL/GenBank/DDBJ databases">
        <authorList>
            <person name="Palmer J.M."/>
        </authorList>
    </citation>
    <scope>NUCLEOTIDE SEQUENCE [LARGE SCALE GENOMIC DNA]</scope>
    <source>
        <strain evidence="2 4">DSM 7382</strain>
    </source>
</reference>
<proteinExistence type="predicted"/>
<feature type="compositionally biased region" description="Basic residues" evidence="1">
    <location>
        <begin position="98"/>
        <end position="108"/>
    </location>
</feature>
<sequence>MSATVLTSNHNEAPLRIRASASLVLSTKEKHSKIPQSSNIPRVHIAHTATSANTSFTGPSTIPMSFSHEVSEHGSPRKRLRADKMTPSSSSSSSIRRSERRKVHHPLGPRHLEYDYHQAHEELRAATIRAVYEMGYKPVKQSLNGPSTRSKSNATSTPSRLPTVAEVLAADLPYVIQARRKLDQADRVLQEALSNGQYWDNTPVPVFTTTLDSPPSVPSFLPSLRDDEVSDFSSDSSLSSSASSRLNSRQSSIGMTPPTTVASTPEPETTKESAKPTQSRKRRRQD</sequence>
<protein>
    <submittedName>
        <fullName evidence="2">Uncharacterized protein</fullName>
    </submittedName>
</protein>
<feature type="region of interest" description="Disordered" evidence="1">
    <location>
        <begin position="139"/>
        <end position="160"/>
    </location>
</feature>